<dbReference type="Proteomes" id="UP000887013">
    <property type="component" value="Unassembled WGS sequence"/>
</dbReference>
<dbReference type="EMBL" id="BMAW01057424">
    <property type="protein sequence ID" value="GFT10963.1"/>
    <property type="molecule type" value="Genomic_DNA"/>
</dbReference>
<sequence>MRVENLIKGDNCLTIQEIVKEVRVSKNSPNQILYADLNLRVDAKTVPKVLSAEQKELHLEVAYNLLDCQSTDSLNNVMTEDKSWVYEYKPESKAMEVFLAPKVEKAQHVQSKI</sequence>
<keyword evidence="2" id="KW-1185">Reference proteome</keyword>
<dbReference type="InterPro" id="IPR052709">
    <property type="entry name" value="Transposase-MT_Hybrid"/>
</dbReference>
<reference evidence="1" key="1">
    <citation type="submission" date="2020-08" db="EMBL/GenBank/DDBJ databases">
        <title>Multicomponent nature underlies the extraordinary mechanical properties of spider dragline silk.</title>
        <authorList>
            <person name="Kono N."/>
            <person name="Nakamura H."/>
            <person name="Mori M."/>
            <person name="Yoshida Y."/>
            <person name="Ohtoshi R."/>
            <person name="Malay A.D."/>
            <person name="Moran D.A.P."/>
            <person name="Tomita M."/>
            <person name="Numata K."/>
            <person name="Arakawa K."/>
        </authorList>
    </citation>
    <scope>NUCLEOTIDE SEQUENCE</scope>
</reference>
<dbReference type="PANTHER" id="PTHR46060:SF1">
    <property type="entry name" value="MARINER MOS1 TRANSPOSASE-LIKE PROTEIN"/>
    <property type="match status" value="1"/>
</dbReference>
<evidence type="ECO:0000313" key="2">
    <source>
        <dbReference type="Proteomes" id="UP000887013"/>
    </source>
</evidence>
<dbReference type="PANTHER" id="PTHR46060">
    <property type="entry name" value="MARINER MOS1 TRANSPOSASE-LIKE PROTEIN"/>
    <property type="match status" value="1"/>
</dbReference>
<organism evidence="1 2">
    <name type="scientific">Nephila pilipes</name>
    <name type="common">Giant wood spider</name>
    <name type="synonym">Nephila maculata</name>
    <dbReference type="NCBI Taxonomy" id="299642"/>
    <lineage>
        <taxon>Eukaryota</taxon>
        <taxon>Metazoa</taxon>
        <taxon>Ecdysozoa</taxon>
        <taxon>Arthropoda</taxon>
        <taxon>Chelicerata</taxon>
        <taxon>Arachnida</taxon>
        <taxon>Araneae</taxon>
        <taxon>Araneomorphae</taxon>
        <taxon>Entelegynae</taxon>
        <taxon>Araneoidea</taxon>
        <taxon>Nephilidae</taxon>
        <taxon>Nephila</taxon>
    </lineage>
</organism>
<proteinExistence type="predicted"/>
<accession>A0A8X6TI51</accession>
<dbReference type="AlphaFoldDB" id="A0A8X6TI51"/>
<name>A0A8X6TI51_NEPPI</name>
<comment type="caution">
    <text evidence="1">The sequence shown here is derived from an EMBL/GenBank/DDBJ whole genome shotgun (WGS) entry which is preliminary data.</text>
</comment>
<protein>
    <submittedName>
        <fullName evidence="1">Uncharacterized protein</fullName>
    </submittedName>
</protein>
<gene>
    <name evidence="1" type="ORF">NPIL_450951</name>
</gene>
<evidence type="ECO:0000313" key="1">
    <source>
        <dbReference type="EMBL" id="GFT10963.1"/>
    </source>
</evidence>